<evidence type="ECO:0000259" key="8">
    <source>
        <dbReference type="PROSITE" id="PS51841"/>
    </source>
</evidence>
<feature type="compositionally biased region" description="Low complexity" evidence="7">
    <location>
        <begin position="17"/>
        <end position="32"/>
    </location>
</feature>
<evidence type="ECO:0000256" key="5">
    <source>
        <dbReference type="RuleBase" id="RU000685"/>
    </source>
</evidence>
<evidence type="ECO:0000256" key="6">
    <source>
        <dbReference type="SAM" id="Coils"/>
    </source>
</evidence>
<dbReference type="SUPFAM" id="SSF64593">
    <property type="entry name" value="Intermediate filament protein, coiled coil region"/>
    <property type="match status" value="2"/>
</dbReference>
<feature type="region of interest" description="Disordered" evidence="7">
    <location>
        <begin position="1"/>
        <end position="39"/>
    </location>
</feature>
<keyword evidence="2 6" id="KW-0175">Coiled coil</keyword>
<comment type="similarity">
    <text evidence="5">Belongs to the intermediate filament family.</text>
</comment>
<evidence type="ECO:0000256" key="1">
    <source>
        <dbReference type="ARBA" id="ARBA00022754"/>
    </source>
</evidence>
<dbReference type="Pfam" id="PF00932">
    <property type="entry name" value="LTD"/>
    <property type="match status" value="1"/>
</dbReference>
<dbReference type="SUPFAM" id="SSF74853">
    <property type="entry name" value="Lamin A/C globular tail domain"/>
    <property type="match status" value="1"/>
</dbReference>
<feature type="non-terminal residue" evidence="10">
    <location>
        <position position="594"/>
    </location>
</feature>
<feature type="non-terminal residue" evidence="10">
    <location>
        <position position="1"/>
    </location>
</feature>
<dbReference type="PROSITE" id="PS51841">
    <property type="entry name" value="LTD"/>
    <property type="match status" value="1"/>
</dbReference>
<reference evidence="10" key="1">
    <citation type="journal article" date="2021" name="Cell">
        <title>Tracing the genetic footprints of vertebrate landing in non-teleost ray-finned fishes.</title>
        <authorList>
            <person name="Bi X."/>
            <person name="Wang K."/>
            <person name="Yang L."/>
            <person name="Pan H."/>
            <person name="Jiang H."/>
            <person name="Wei Q."/>
            <person name="Fang M."/>
            <person name="Yu H."/>
            <person name="Zhu C."/>
            <person name="Cai Y."/>
            <person name="He Y."/>
            <person name="Gan X."/>
            <person name="Zeng H."/>
            <person name="Yu D."/>
            <person name="Zhu Y."/>
            <person name="Jiang H."/>
            <person name="Qiu Q."/>
            <person name="Yang H."/>
            <person name="Zhang Y.E."/>
            <person name="Wang W."/>
            <person name="Zhu M."/>
            <person name="He S."/>
            <person name="Zhang G."/>
        </authorList>
    </citation>
    <scope>NUCLEOTIDE SEQUENCE</scope>
    <source>
        <strain evidence="10">Bchr_001</strain>
    </source>
</reference>
<dbReference type="InterPro" id="IPR036415">
    <property type="entry name" value="Lamin_tail_dom_sf"/>
</dbReference>
<gene>
    <name evidence="10" type="primary">Laml3</name>
    <name evidence="10" type="ORF">GTO92_0003452</name>
</gene>
<evidence type="ECO:0000313" key="10">
    <source>
        <dbReference type="EMBL" id="MBN3290107.1"/>
    </source>
</evidence>
<evidence type="ECO:0000256" key="7">
    <source>
        <dbReference type="SAM" id="MobiDB-lite"/>
    </source>
</evidence>
<feature type="domain" description="LTD" evidence="8">
    <location>
        <begin position="436"/>
        <end position="553"/>
    </location>
</feature>
<dbReference type="Gene3D" id="2.60.40.1260">
    <property type="entry name" value="Lamin Tail domain"/>
    <property type="match status" value="1"/>
</dbReference>
<dbReference type="Gene3D" id="1.20.5.1160">
    <property type="entry name" value="Vasodilator-stimulated phosphoprotein"/>
    <property type="match status" value="1"/>
</dbReference>
<keyword evidence="11" id="KW-1185">Reference proteome</keyword>
<proteinExistence type="inferred from homology"/>
<accession>A0ABS2YVV0</accession>
<dbReference type="PROSITE" id="PS51842">
    <property type="entry name" value="IF_ROD_2"/>
    <property type="match status" value="1"/>
</dbReference>
<evidence type="ECO:0000259" key="9">
    <source>
        <dbReference type="PROSITE" id="PS51842"/>
    </source>
</evidence>
<dbReference type="InterPro" id="IPR039008">
    <property type="entry name" value="IF_rod_dom"/>
</dbReference>
<dbReference type="InterPro" id="IPR018039">
    <property type="entry name" value="IF_conserved"/>
</dbReference>
<dbReference type="PANTHER" id="PTHR45721:SF16">
    <property type="entry name" value="LAMIN-L(III)"/>
    <property type="match status" value="1"/>
</dbReference>
<dbReference type="PANTHER" id="PTHR45721">
    <property type="entry name" value="LAMIN DM0-RELATED"/>
    <property type="match status" value="1"/>
</dbReference>
<organism evidence="10 11">
    <name type="scientific">Polypterus senegalus</name>
    <name type="common">Senegal bichir</name>
    <dbReference type="NCBI Taxonomy" id="55291"/>
    <lineage>
        <taxon>Eukaryota</taxon>
        <taxon>Metazoa</taxon>
        <taxon>Chordata</taxon>
        <taxon>Craniata</taxon>
        <taxon>Vertebrata</taxon>
        <taxon>Euteleostomi</taxon>
        <taxon>Actinopterygii</taxon>
        <taxon>Polypteriformes</taxon>
        <taxon>Polypteridae</taxon>
        <taxon>Polypterus</taxon>
    </lineage>
</organism>
<feature type="domain" description="IF rod" evidence="9">
    <location>
        <begin position="39"/>
        <end position="395"/>
    </location>
</feature>
<dbReference type="PROSITE" id="PS00226">
    <property type="entry name" value="IF_ROD_1"/>
    <property type="match status" value="1"/>
</dbReference>
<evidence type="ECO:0000256" key="2">
    <source>
        <dbReference type="ARBA" id="ARBA00023054"/>
    </source>
</evidence>
<dbReference type="Gene3D" id="1.20.5.500">
    <property type="entry name" value="Single helix bin"/>
    <property type="match status" value="1"/>
</dbReference>
<keyword evidence="3" id="KW-0449">Lipoprotein</keyword>
<name>A0ABS2YVV0_POLSE</name>
<keyword evidence="3" id="KW-0636">Prenylation</keyword>
<feature type="compositionally biased region" description="Acidic residues" evidence="7">
    <location>
        <begin position="558"/>
        <end position="572"/>
    </location>
</feature>
<dbReference type="Proteomes" id="UP001166052">
    <property type="component" value="Unassembled WGS sequence"/>
</dbReference>
<feature type="compositionally biased region" description="Basic and acidic residues" evidence="7">
    <location>
        <begin position="573"/>
        <end position="588"/>
    </location>
</feature>
<dbReference type="EMBL" id="JAAWVN010006541">
    <property type="protein sequence ID" value="MBN3290107.1"/>
    <property type="molecule type" value="Genomic_DNA"/>
</dbReference>
<keyword evidence="1 5" id="KW-0403">Intermediate filament</keyword>
<dbReference type="Gene3D" id="1.20.5.170">
    <property type="match status" value="1"/>
</dbReference>
<dbReference type="Pfam" id="PF00038">
    <property type="entry name" value="Filament"/>
    <property type="match status" value="1"/>
</dbReference>
<dbReference type="SMART" id="SM01391">
    <property type="entry name" value="Filament"/>
    <property type="match status" value="1"/>
</dbReference>
<sequence length="594" mass="67785">MSADSSTPDASRRSSRRSAAGPAVSPAGSSPTRLSRLQEKEELRHLNDRLAAYIDRVRALESDKASLQQQLEEREETSSREVTKIRLLYDTELADVRKLLDDTANERARLQIELSKVAEENQVLQARNNKKESDLSAALSRLRNLEALLHSKEADLANSLAENRRLEGELSELHTQAANLDSVLRDAKNHLHDEMLKRVDLENQLQTLREQMEFQKQIGEEELRETRSRHEIKLLEIDSGRQKEFESKIAEALQQLRREHEIHIQQYKEELEKTFNAKLENAHQTATKNSDFASSVCEELKGAKSRMETLSSQLSHYQKQNLVLENKLRDLQEALDREKEVSHRRLTEKDREMADMRQQLQAQLEEYENLLDVKLALDMEINTYRKMLEGEEQRLNLSPSPSQRAAVPRTSGTRGSQRGRGKKRKLEEKQSRTSSYKISQHSSSIGRVSIDEIDLDGKFIKLRNNSEEDQPLGGWILRRSLGTAADINYAFPSRFVLGSGQTVTIWAAGAGVVPNPPTNLVLRGQASWGKGDDLKITLLNSNKEGMAERTIVRELQEAAEETEEEALEEEMGEREIPFRRQSYRKADDPSCSVM</sequence>
<evidence type="ECO:0000313" key="11">
    <source>
        <dbReference type="Proteomes" id="UP001166052"/>
    </source>
</evidence>
<evidence type="ECO:0000256" key="3">
    <source>
        <dbReference type="ARBA" id="ARBA00023289"/>
    </source>
</evidence>
<evidence type="ECO:0000256" key="4">
    <source>
        <dbReference type="ARBA" id="ARBA00024186"/>
    </source>
</evidence>
<dbReference type="InterPro" id="IPR001322">
    <property type="entry name" value="Lamin_tail_dom"/>
</dbReference>
<protein>
    <submittedName>
        <fullName evidence="10">LAML3 protein</fullName>
    </submittedName>
</protein>
<feature type="coiled-coil region" evidence="6">
    <location>
        <begin position="250"/>
        <end position="377"/>
    </location>
</feature>
<feature type="region of interest" description="Disordered" evidence="7">
    <location>
        <begin position="558"/>
        <end position="594"/>
    </location>
</feature>
<comment type="subcellular location">
    <subcellularLocation>
        <location evidence="4">Nucleus lamina</location>
    </subcellularLocation>
</comment>
<comment type="caution">
    <text evidence="10">The sequence shown here is derived from an EMBL/GenBank/DDBJ whole genome shotgun (WGS) entry which is preliminary data.</text>
</comment>
<feature type="region of interest" description="Disordered" evidence="7">
    <location>
        <begin position="392"/>
        <end position="441"/>
    </location>
</feature>